<evidence type="ECO:0000313" key="2">
    <source>
        <dbReference type="Proteomes" id="UP000030993"/>
    </source>
</evidence>
<reference evidence="1 2" key="1">
    <citation type="journal article" date="2013" name="PLoS ONE">
        <title>Identification and characterization of three novel lipases belonging to families II and V from Anaerovibrio lipolyticus 5ST.</title>
        <authorList>
            <person name="Prive F."/>
            <person name="Kaderbhai N.N."/>
            <person name="Girdwood S."/>
            <person name="Worgan H.J."/>
            <person name="Pinloche E."/>
            <person name="Scollan N.D."/>
            <person name="Huws S.A."/>
            <person name="Newbold C.J."/>
        </authorList>
    </citation>
    <scope>NUCLEOTIDE SEQUENCE [LARGE SCALE GENOMIC DNA]</scope>
    <source>
        <strain evidence="1 2">5S</strain>
    </source>
</reference>
<dbReference type="EMBL" id="JSCE01000085">
    <property type="protein sequence ID" value="KHM52544.1"/>
    <property type="molecule type" value="Genomic_DNA"/>
</dbReference>
<dbReference type="STRING" id="82374.NZ47_04175"/>
<dbReference type="Proteomes" id="UP000030993">
    <property type="component" value="Unassembled WGS sequence"/>
</dbReference>
<proteinExistence type="predicted"/>
<keyword evidence="2" id="KW-1185">Reference proteome</keyword>
<gene>
    <name evidence="1" type="ORF">NZ47_04175</name>
</gene>
<organism evidence="1 2">
    <name type="scientific">Anaerovibrio lipolyticus</name>
    <dbReference type="NCBI Taxonomy" id="82374"/>
    <lineage>
        <taxon>Bacteria</taxon>
        <taxon>Bacillati</taxon>
        <taxon>Bacillota</taxon>
        <taxon>Negativicutes</taxon>
        <taxon>Selenomonadales</taxon>
        <taxon>Selenomonadaceae</taxon>
        <taxon>Anaerovibrio</taxon>
    </lineage>
</organism>
<accession>A0A0B2JY71</accession>
<sequence>MTLIIFMNHKITAAEWWKVYEAFINFQELASQYNLCPNEIEQIEDIMLKNCPIPQPQPMRV</sequence>
<name>A0A0B2JY71_9FIRM</name>
<evidence type="ECO:0000313" key="1">
    <source>
        <dbReference type="EMBL" id="KHM52544.1"/>
    </source>
</evidence>
<protein>
    <submittedName>
        <fullName evidence="1">Uncharacterized protein</fullName>
    </submittedName>
</protein>
<comment type="caution">
    <text evidence="1">The sequence shown here is derived from an EMBL/GenBank/DDBJ whole genome shotgun (WGS) entry which is preliminary data.</text>
</comment>
<dbReference type="AlphaFoldDB" id="A0A0B2JY71"/>